<dbReference type="Proteomes" id="UP000076871">
    <property type="component" value="Unassembled WGS sequence"/>
</dbReference>
<evidence type="ECO:0000313" key="2">
    <source>
        <dbReference type="EMBL" id="KZT10986.1"/>
    </source>
</evidence>
<protein>
    <submittedName>
        <fullName evidence="2">Uncharacterized protein</fullName>
    </submittedName>
</protein>
<dbReference type="OrthoDB" id="128536at2759"/>
<evidence type="ECO:0000313" key="3">
    <source>
        <dbReference type="Proteomes" id="UP000076871"/>
    </source>
</evidence>
<keyword evidence="3" id="KW-1185">Reference proteome</keyword>
<proteinExistence type="predicted"/>
<dbReference type="AlphaFoldDB" id="A0A165GY55"/>
<dbReference type="EMBL" id="KV427608">
    <property type="protein sequence ID" value="KZT10986.1"/>
    <property type="molecule type" value="Genomic_DNA"/>
</dbReference>
<name>A0A165GY55_9APHY</name>
<sequence>MKALYPASHEIPSLSDEQLAVKIARHSRCTACSSCPGLRPPPGVYVTLDSEPQDDTLPEDSTELHSKVDNASPPYLSNCVCGHDLSEHGADQSSIDPEEFGRRGRVAVRADELLKDEDKLLDFAYTDDHISGLRRQMQIPPSSRESSISDALGSLGEDAQCAKDFSDLRHARQCRLRQAGTCYRQRHPF</sequence>
<evidence type="ECO:0000256" key="1">
    <source>
        <dbReference type="SAM" id="MobiDB-lite"/>
    </source>
</evidence>
<dbReference type="InParanoid" id="A0A165GY55"/>
<accession>A0A165GY55</accession>
<feature type="compositionally biased region" description="Acidic residues" evidence="1">
    <location>
        <begin position="51"/>
        <end position="61"/>
    </location>
</feature>
<dbReference type="GeneID" id="63820871"/>
<dbReference type="STRING" id="1314785.A0A165GY55"/>
<organism evidence="2 3">
    <name type="scientific">Laetiporus sulphureus 93-53</name>
    <dbReference type="NCBI Taxonomy" id="1314785"/>
    <lineage>
        <taxon>Eukaryota</taxon>
        <taxon>Fungi</taxon>
        <taxon>Dikarya</taxon>
        <taxon>Basidiomycota</taxon>
        <taxon>Agaricomycotina</taxon>
        <taxon>Agaricomycetes</taxon>
        <taxon>Polyporales</taxon>
        <taxon>Laetiporus</taxon>
    </lineage>
</organism>
<gene>
    <name evidence="2" type="ORF">LAESUDRAFT_644198</name>
</gene>
<feature type="region of interest" description="Disordered" evidence="1">
    <location>
        <begin position="50"/>
        <end position="69"/>
    </location>
</feature>
<reference evidence="2 3" key="1">
    <citation type="journal article" date="2016" name="Mol. Biol. Evol.">
        <title>Comparative Genomics of Early-Diverging Mushroom-Forming Fungi Provides Insights into the Origins of Lignocellulose Decay Capabilities.</title>
        <authorList>
            <person name="Nagy L.G."/>
            <person name="Riley R."/>
            <person name="Tritt A."/>
            <person name="Adam C."/>
            <person name="Daum C."/>
            <person name="Floudas D."/>
            <person name="Sun H."/>
            <person name="Yadav J.S."/>
            <person name="Pangilinan J."/>
            <person name="Larsson K.H."/>
            <person name="Matsuura K."/>
            <person name="Barry K."/>
            <person name="Labutti K."/>
            <person name="Kuo R."/>
            <person name="Ohm R.A."/>
            <person name="Bhattacharya S.S."/>
            <person name="Shirouzu T."/>
            <person name="Yoshinaga Y."/>
            <person name="Martin F.M."/>
            <person name="Grigoriev I.V."/>
            <person name="Hibbett D.S."/>
        </authorList>
    </citation>
    <scope>NUCLEOTIDE SEQUENCE [LARGE SCALE GENOMIC DNA]</scope>
    <source>
        <strain evidence="2 3">93-53</strain>
    </source>
</reference>
<dbReference type="RefSeq" id="XP_040768726.1">
    <property type="nucleotide sequence ID" value="XM_040903841.1"/>
</dbReference>